<evidence type="ECO:0000313" key="2">
    <source>
        <dbReference type="Proteomes" id="UP001060085"/>
    </source>
</evidence>
<sequence>MEVLSYSIHRSVSDNGWKPVKAAQNCRGISHLFFADDLLLYGEASISQAQIMEGVLSVFCSESRQKIYLSKSKLFASKKIVLSFLAIFLSQGTLVFIWGFQLFMAGLVLSLMISWLIKLKGS</sequence>
<accession>A0ACC0A2N2</accession>
<protein>
    <submittedName>
        <fullName evidence="1">Uncharacterized protein</fullName>
    </submittedName>
</protein>
<dbReference type="EMBL" id="CM044707">
    <property type="protein sequence ID" value="KAI5653776.1"/>
    <property type="molecule type" value="Genomic_DNA"/>
</dbReference>
<organism evidence="1 2">
    <name type="scientific">Catharanthus roseus</name>
    <name type="common">Madagascar periwinkle</name>
    <name type="synonym">Vinca rosea</name>
    <dbReference type="NCBI Taxonomy" id="4058"/>
    <lineage>
        <taxon>Eukaryota</taxon>
        <taxon>Viridiplantae</taxon>
        <taxon>Streptophyta</taxon>
        <taxon>Embryophyta</taxon>
        <taxon>Tracheophyta</taxon>
        <taxon>Spermatophyta</taxon>
        <taxon>Magnoliopsida</taxon>
        <taxon>eudicotyledons</taxon>
        <taxon>Gunneridae</taxon>
        <taxon>Pentapetalae</taxon>
        <taxon>asterids</taxon>
        <taxon>lamiids</taxon>
        <taxon>Gentianales</taxon>
        <taxon>Apocynaceae</taxon>
        <taxon>Rauvolfioideae</taxon>
        <taxon>Vinceae</taxon>
        <taxon>Catharanthinae</taxon>
        <taxon>Catharanthus</taxon>
    </lineage>
</organism>
<dbReference type="Proteomes" id="UP001060085">
    <property type="component" value="Linkage Group LG07"/>
</dbReference>
<name>A0ACC0A2N2_CATRO</name>
<keyword evidence="2" id="KW-1185">Reference proteome</keyword>
<evidence type="ECO:0000313" key="1">
    <source>
        <dbReference type="EMBL" id="KAI5653776.1"/>
    </source>
</evidence>
<gene>
    <name evidence="1" type="ORF">M9H77_30963</name>
</gene>
<reference evidence="2" key="1">
    <citation type="journal article" date="2023" name="Nat. Plants">
        <title>Single-cell RNA sequencing provides a high-resolution roadmap for understanding the multicellular compartmentation of specialized metabolism.</title>
        <authorList>
            <person name="Sun S."/>
            <person name="Shen X."/>
            <person name="Li Y."/>
            <person name="Li Y."/>
            <person name="Wang S."/>
            <person name="Li R."/>
            <person name="Zhang H."/>
            <person name="Shen G."/>
            <person name="Guo B."/>
            <person name="Wei J."/>
            <person name="Xu J."/>
            <person name="St-Pierre B."/>
            <person name="Chen S."/>
            <person name="Sun C."/>
        </authorList>
    </citation>
    <scope>NUCLEOTIDE SEQUENCE [LARGE SCALE GENOMIC DNA]</scope>
</reference>
<comment type="caution">
    <text evidence="1">The sequence shown here is derived from an EMBL/GenBank/DDBJ whole genome shotgun (WGS) entry which is preliminary data.</text>
</comment>
<proteinExistence type="predicted"/>